<evidence type="ECO:0000259" key="1">
    <source>
        <dbReference type="Pfam" id="PF12804"/>
    </source>
</evidence>
<dbReference type="InterPro" id="IPR029044">
    <property type="entry name" value="Nucleotide-diphossugar_trans"/>
</dbReference>
<protein>
    <submittedName>
        <fullName evidence="2">Nucleotidyltransferase family protein</fullName>
    </submittedName>
</protein>
<dbReference type="SUPFAM" id="SSF53448">
    <property type="entry name" value="Nucleotide-diphospho-sugar transferases"/>
    <property type="match status" value="1"/>
</dbReference>
<dbReference type="PANTHER" id="PTHR43777">
    <property type="entry name" value="MOLYBDENUM COFACTOR CYTIDYLYLTRANSFERASE"/>
    <property type="match status" value="1"/>
</dbReference>
<keyword evidence="3" id="KW-1185">Reference proteome</keyword>
<gene>
    <name evidence="2" type="ORF">NP095_04745</name>
</gene>
<evidence type="ECO:0000313" key="2">
    <source>
        <dbReference type="EMBL" id="UUI69414.1"/>
    </source>
</evidence>
<proteinExistence type="predicted"/>
<dbReference type="Gene3D" id="3.90.550.10">
    <property type="entry name" value="Spore Coat Polysaccharide Biosynthesis Protein SpsA, Chain A"/>
    <property type="match status" value="1"/>
</dbReference>
<dbReference type="PANTHER" id="PTHR43777:SF1">
    <property type="entry name" value="MOLYBDENUM COFACTOR CYTIDYLYLTRANSFERASE"/>
    <property type="match status" value="1"/>
</dbReference>
<dbReference type="EMBL" id="CP101990">
    <property type="protein sequence ID" value="UUI69414.1"/>
    <property type="molecule type" value="Genomic_DNA"/>
</dbReference>
<dbReference type="Pfam" id="PF12804">
    <property type="entry name" value="NTP_transf_3"/>
    <property type="match status" value="1"/>
</dbReference>
<dbReference type="InterPro" id="IPR025877">
    <property type="entry name" value="MobA-like_NTP_Trfase"/>
</dbReference>
<dbReference type="Proteomes" id="UP001315860">
    <property type="component" value="Chromosome"/>
</dbReference>
<evidence type="ECO:0000313" key="3">
    <source>
        <dbReference type="Proteomes" id="UP001315860"/>
    </source>
</evidence>
<accession>A0ABY5KHZ1</accession>
<reference evidence="2 3" key="1">
    <citation type="submission" date="2022-07" db="EMBL/GenBank/DDBJ databases">
        <title>Novel species in genus Aeromicrobium.</title>
        <authorList>
            <person name="Ye L."/>
        </authorList>
    </citation>
    <scope>NUCLEOTIDE SEQUENCE [LARGE SCALE GENOMIC DNA]</scope>
    <source>
        <strain evidence="3">zg-Y50</strain>
    </source>
</reference>
<feature type="domain" description="MobA-like NTP transferase" evidence="1">
    <location>
        <begin position="7"/>
        <end position="148"/>
    </location>
</feature>
<sequence length="183" mass="18807">MPDRSVGIVLAAGEGRRYGMPKALARASDGRPWCTRAVDTLVAGGCDEVVVVLGAMAETALHLVPSHAEVVLARDWADGPSASLRAGLAATSAEVALVTLVDLPDLTPRSVVRLLAGADDSTVARATYGGRPGHPVVVGRRHWPALTDGRRPGDVLAALGATTVDCSALGGGDDIDHRPPDLL</sequence>
<dbReference type="CDD" id="cd04182">
    <property type="entry name" value="GT_2_like_f"/>
    <property type="match status" value="1"/>
</dbReference>
<name>A0ABY5KHZ1_9ACTN</name>
<dbReference type="RefSeq" id="WP_232417130.1">
    <property type="nucleotide sequence ID" value="NZ_CP101990.1"/>
</dbReference>
<organism evidence="2 3">
    <name type="scientific">Aeromicrobium duanguangcaii</name>
    <dbReference type="NCBI Taxonomy" id="2968086"/>
    <lineage>
        <taxon>Bacteria</taxon>
        <taxon>Bacillati</taxon>
        <taxon>Actinomycetota</taxon>
        <taxon>Actinomycetes</taxon>
        <taxon>Propionibacteriales</taxon>
        <taxon>Nocardioidaceae</taxon>
        <taxon>Aeromicrobium</taxon>
    </lineage>
</organism>